<dbReference type="OrthoDB" id="4096362at2759"/>
<evidence type="ECO:0000256" key="6">
    <source>
        <dbReference type="ARBA" id="ARBA00023136"/>
    </source>
</evidence>
<evidence type="ECO:0000256" key="9">
    <source>
        <dbReference type="ARBA" id="ARBA00023315"/>
    </source>
</evidence>
<feature type="transmembrane region" description="Helical" evidence="12">
    <location>
        <begin position="66"/>
        <end position="87"/>
    </location>
</feature>
<reference evidence="14" key="1">
    <citation type="submission" date="2021-03" db="EMBL/GenBank/DDBJ databases">
        <title>Chromosome level genome of the anhydrobiotic midge Polypedilum vanderplanki.</title>
        <authorList>
            <person name="Yoshida Y."/>
            <person name="Kikawada T."/>
            <person name="Gusev O."/>
        </authorList>
    </citation>
    <scope>NUCLEOTIDE SEQUENCE</scope>
    <source>
        <strain evidence="14">NIAS01</strain>
        <tissue evidence="14">Whole body or cell culture</tissue>
    </source>
</reference>
<feature type="transmembrane region" description="Helical" evidence="12">
    <location>
        <begin position="182"/>
        <end position="207"/>
    </location>
</feature>
<dbReference type="GO" id="GO:0006612">
    <property type="term" value="P:protein targeting to membrane"/>
    <property type="evidence" value="ECO:0007669"/>
    <property type="project" value="TreeGrafter"/>
</dbReference>
<evidence type="ECO:0000256" key="10">
    <source>
        <dbReference type="ARBA" id="ARBA00048048"/>
    </source>
</evidence>
<proteinExistence type="predicted"/>
<dbReference type="Pfam" id="PF01529">
    <property type="entry name" value="DHHC"/>
    <property type="match status" value="1"/>
</dbReference>
<organism evidence="14 15">
    <name type="scientific">Polypedilum vanderplanki</name>
    <name type="common">Sleeping chironomid midge</name>
    <dbReference type="NCBI Taxonomy" id="319348"/>
    <lineage>
        <taxon>Eukaryota</taxon>
        <taxon>Metazoa</taxon>
        <taxon>Ecdysozoa</taxon>
        <taxon>Arthropoda</taxon>
        <taxon>Hexapoda</taxon>
        <taxon>Insecta</taxon>
        <taxon>Pterygota</taxon>
        <taxon>Neoptera</taxon>
        <taxon>Endopterygota</taxon>
        <taxon>Diptera</taxon>
        <taxon>Nematocera</taxon>
        <taxon>Chironomoidea</taxon>
        <taxon>Chironomidae</taxon>
        <taxon>Chironominae</taxon>
        <taxon>Polypedilum</taxon>
        <taxon>Polypedilum</taxon>
    </lineage>
</organism>
<keyword evidence="3" id="KW-0808">Transferase</keyword>
<dbReference type="PANTHER" id="PTHR22883:SF43">
    <property type="entry name" value="PALMITOYLTRANSFERASE APP"/>
    <property type="match status" value="1"/>
</dbReference>
<dbReference type="Proteomes" id="UP001107558">
    <property type="component" value="Chromosome 2"/>
</dbReference>
<name>A0A9J6CBA4_POLVA</name>
<comment type="subcellular location">
    <subcellularLocation>
        <location evidence="1">Endomembrane system</location>
        <topology evidence="1">Multi-pass membrane protein</topology>
    </subcellularLocation>
</comment>
<evidence type="ECO:0000256" key="4">
    <source>
        <dbReference type="ARBA" id="ARBA00022692"/>
    </source>
</evidence>
<comment type="catalytic activity">
    <reaction evidence="10">
        <text>L-cysteinyl-[protein] + hexadecanoyl-CoA = S-hexadecanoyl-L-cysteinyl-[protein] + CoA</text>
        <dbReference type="Rhea" id="RHEA:36683"/>
        <dbReference type="Rhea" id="RHEA-COMP:10131"/>
        <dbReference type="Rhea" id="RHEA-COMP:11032"/>
        <dbReference type="ChEBI" id="CHEBI:29950"/>
        <dbReference type="ChEBI" id="CHEBI:57287"/>
        <dbReference type="ChEBI" id="CHEBI:57379"/>
        <dbReference type="ChEBI" id="CHEBI:74151"/>
        <dbReference type="EC" id="2.3.1.225"/>
    </reaction>
</comment>
<evidence type="ECO:0000256" key="7">
    <source>
        <dbReference type="ARBA" id="ARBA00023139"/>
    </source>
</evidence>
<feature type="region of interest" description="Disordered" evidence="11">
    <location>
        <begin position="494"/>
        <end position="531"/>
    </location>
</feature>
<protein>
    <recommendedName>
        <fullName evidence="2">protein S-acyltransferase</fullName>
        <ecNumber evidence="2">2.3.1.225</ecNumber>
    </recommendedName>
</protein>
<comment type="caution">
    <text evidence="14">The sequence shown here is derived from an EMBL/GenBank/DDBJ whole genome shotgun (WGS) entry which is preliminary data.</text>
</comment>
<keyword evidence="4 12" id="KW-0812">Transmembrane</keyword>
<evidence type="ECO:0000256" key="11">
    <source>
        <dbReference type="SAM" id="MobiDB-lite"/>
    </source>
</evidence>
<evidence type="ECO:0000256" key="8">
    <source>
        <dbReference type="ARBA" id="ARBA00023288"/>
    </source>
</evidence>
<dbReference type="InterPro" id="IPR039859">
    <property type="entry name" value="PFA4/ZDH16/20/ERF2-like"/>
</dbReference>
<dbReference type="GO" id="GO:0005783">
    <property type="term" value="C:endoplasmic reticulum"/>
    <property type="evidence" value="ECO:0007669"/>
    <property type="project" value="TreeGrafter"/>
</dbReference>
<gene>
    <name evidence="14" type="ORF">PVAND_008992</name>
</gene>
<feature type="compositionally biased region" description="Pro residues" evidence="11">
    <location>
        <begin position="496"/>
        <end position="505"/>
    </location>
</feature>
<dbReference type="EMBL" id="JADBJN010000002">
    <property type="protein sequence ID" value="KAG5679425.1"/>
    <property type="molecule type" value="Genomic_DNA"/>
</dbReference>
<dbReference type="EC" id="2.3.1.225" evidence="2"/>
<evidence type="ECO:0000256" key="5">
    <source>
        <dbReference type="ARBA" id="ARBA00022989"/>
    </source>
</evidence>
<keyword evidence="7" id="KW-0564">Palmitate</keyword>
<keyword evidence="9" id="KW-0012">Acyltransferase</keyword>
<evidence type="ECO:0000256" key="2">
    <source>
        <dbReference type="ARBA" id="ARBA00012210"/>
    </source>
</evidence>
<feature type="transmembrane region" description="Helical" evidence="12">
    <location>
        <begin position="227"/>
        <end position="249"/>
    </location>
</feature>
<evidence type="ECO:0000256" key="3">
    <source>
        <dbReference type="ARBA" id="ARBA00022679"/>
    </source>
</evidence>
<sequence>MTSQQQQKVTRKWEVFPGRNKFYCDGYLMTAPNTSIFYLTVVLITGTSTLFFVFDCPFLAEKITLGIPIIGGILYVFTMCSLLRTTFSDPGILPRASCDEAAYIEKQIEVPNSLNSPTYRPPPRTKEVFVRGQTVKLKYCFTCKIFRPPRASHCSLCDNCVDRFDHHCPWVGNCVGRRNYRFFYMFIVSLAFLAVFIFACALTHLVLLQAEAKDFLDVLKRSPFSVVVLAICFLSVWSVIGLAGFHTYLTSSDQTTNEDIKGSFSNKGGATNPYSRGNICLNCFYILCGPLQPSLIDRRGIITEEYRLQMQDKNTIAAAPPIVVQQLGSVDSKVYNHVELEVPSSMNNSASTHMQGVYRQRSYDNLQNGKLRSPFHRNSIKSLHLPSSYSNNQLTLNKRFSLSINPNNNNNSNVNYMNRGGILTPQHHHYQQTQAIPSNFKFVSPQSRYDMSQSNYDSNSLPRYPYHKNRAIHGVHHRLDGTCVEYYRHVPIRHPTTPPPAPPIKMSPQSNTEEQMLLPTPTSSTSSGDNNCSEFDPMININGTKVRNGGLDHMTHYRACKRQLQQASQFLHPNAQHQVHIDNYIQQFSHHSPYKKYLNAVSNHQLQLSPQNMHQNYHNPNKRHSNVYEYHFNKTSTSVAHLVENELPLASVIVPSTSSTSTIDKRSRLSQSNITSTSTINDIQDVNEIVSESSLSSNNVNIIDQQKNGSYNNLLYRAENANEVEIEKVKKKNGGADVTQNVYSNIPPSPNVPNILKNAAADHVYSNIDETVNGGNGYISTLDLDLDDPLDAFIKKKEIPNSNQSVYNISTTSTMPIDSTHSNNKMILPSISSSSSTTGTQITSIELKNVLNAVALQKSNNQINEIPVNIGPALRQQTMIDSSLDLDSIDSQVGLMNKTIV</sequence>
<feature type="transmembrane region" description="Helical" evidence="12">
    <location>
        <begin position="36"/>
        <end position="54"/>
    </location>
</feature>
<evidence type="ECO:0000256" key="1">
    <source>
        <dbReference type="ARBA" id="ARBA00004127"/>
    </source>
</evidence>
<keyword evidence="5 12" id="KW-1133">Transmembrane helix</keyword>
<dbReference type="GO" id="GO:0019706">
    <property type="term" value="F:protein-cysteine S-palmitoyltransferase activity"/>
    <property type="evidence" value="ECO:0007669"/>
    <property type="project" value="UniProtKB-EC"/>
</dbReference>
<feature type="domain" description="Palmitoyltransferase DHHC" evidence="13">
    <location>
        <begin position="136"/>
        <end position="261"/>
    </location>
</feature>
<dbReference type="GO" id="GO:0005794">
    <property type="term" value="C:Golgi apparatus"/>
    <property type="evidence" value="ECO:0007669"/>
    <property type="project" value="TreeGrafter"/>
</dbReference>
<evidence type="ECO:0000313" key="15">
    <source>
        <dbReference type="Proteomes" id="UP001107558"/>
    </source>
</evidence>
<evidence type="ECO:0000313" key="14">
    <source>
        <dbReference type="EMBL" id="KAG5679425.1"/>
    </source>
</evidence>
<dbReference type="AlphaFoldDB" id="A0A9J6CBA4"/>
<dbReference type="PROSITE" id="PS50216">
    <property type="entry name" value="DHHC"/>
    <property type="match status" value="1"/>
</dbReference>
<keyword evidence="8" id="KW-0449">Lipoprotein</keyword>
<accession>A0A9J6CBA4</accession>
<dbReference type="InterPro" id="IPR001594">
    <property type="entry name" value="Palmitoyltrfase_DHHC"/>
</dbReference>
<keyword evidence="15" id="KW-1185">Reference proteome</keyword>
<evidence type="ECO:0000256" key="12">
    <source>
        <dbReference type="SAM" id="Phobius"/>
    </source>
</evidence>
<keyword evidence="6 12" id="KW-0472">Membrane</keyword>
<evidence type="ECO:0000259" key="13">
    <source>
        <dbReference type="Pfam" id="PF01529"/>
    </source>
</evidence>
<dbReference type="PANTHER" id="PTHR22883">
    <property type="entry name" value="ZINC FINGER DHHC DOMAIN CONTAINING PROTEIN"/>
    <property type="match status" value="1"/>
</dbReference>